<comment type="catalytic activity">
    <reaction evidence="8">
        <text>L-glutamate + ATP = L-glutamyl 5-phosphate + ADP</text>
        <dbReference type="Rhea" id="RHEA:14877"/>
        <dbReference type="ChEBI" id="CHEBI:29985"/>
        <dbReference type="ChEBI" id="CHEBI:30616"/>
        <dbReference type="ChEBI" id="CHEBI:58274"/>
        <dbReference type="ChEBI" id="CHEBI:456216"/>
        <dbReference type="EC" id="2.7.2.11"/>
    </reaction>
</comment>
<dbReference type="InterPro" id="IPR036393">
    <property type="entry name" value="AceGlu_kinase-like_sf"/>
</dbReference>
<gene>
    <name evidence="8 10" type="primary">proB</name>
    <name evidence="10" type="ORF">CPJCM30710_27260</name>
</gene>
<sequence>MSRFENIKRIVVKVGTSSLTHATGLLNLVRIENLVRQLTDIHNRGIEVVLVTSGAIGAGIGVLGYKEKPKAMPEKQACAAVGQVALLHMYQKLFSEYGKITAQILLTRDDMSHRQRFLNARNTFFALLDLGAVPIVNENDAISVEEIKFGDNDTLSAMVASLVEADLLIILSDIDGLYDSNPKDNKDAKLIKFVPKITKEIEAMAGGAGSSLGTGGMATKIKAAKISVASGSSMMILNGSTPNALVRAIEGEEIGTLFQGDECPLKRRKHWLAFEVLPQGYIYIDEGAELAIKNHKSLLAKGIVKVEGKFDEGDPIAILNIKGEKLAHGITSYNSQDLSKILGIESNNIEEVLGYKHYDEVVHRNNMVMVL</sequence>
<evidence type="ECO:0000256" key="4">
    <source>
        <dbReference type="ARBA" id="ARBA00022679"/>
    </source>
</evidence>
<evidence type="ECO:0000256" key="7">
    <source>
        <dbReference type="ARBA" id="ARBA00022840"/>
    </source>
</evidence>
<feature type="binding site" evidence="8">
    <location>
        <begin position="214"/>
        <end position="220"/>
    </location>
    <ligand>
        <name>ATP</name>
        <dbReference type="ChEBI" id="CHEBI:30616"/>
    </ligand>
</feature>
<dbReference type="Pfam" id="PF00696">
    <property type="entry name" value="AA_kinase"/>
    <property type="match status" value="1"/>
</dbReference>
<dbReference type="SUPFAM" id="SSF53633">
    <property type="entry name" value="Carbamate kinase-like"/>
    <property type="match status" value="1"/>
</dbReference>
<keyword evidence="2 8" id="KW-0028">Amino-acid biosynthesis</keyword>
<dbReference type="GO" id="GO:0055129">
    <property type="term" value="P:L-proline biosynthetic process"/>
    <property type="evidence" value="ECO:0007669"/>
    <property type="project" value="UniProtKB-UniRule"/>
</dbReference>
<dbReference type="Gene3D" id="2.30.130.10">
    <property type="entry name" value="PUA domain"/>
    <property type="match status" value="1"/>
</dbReference>
<dbReference type="RefSeq" id="WP_407644997.1">
    <property type="nucleotide sequence ID" value="NZ_BOPZ01000026.1"/>
</dbReference>
<feature type="binding site" evidence="8">
    <location>
        <position position="13"/>
    </location>
    <ligand>
        <name>ATP</name>
        <dbReference type="ChEBI" id="CHEBI:30616"/>
    </ligand>
</feature>
<dbReference type="PANTHER" id="PTHR43654">
    <property type="entry name" value="GLUTAMATE 5-KINASE"/>
    <property type="match status" value="1"/>
</dbReference>
<evidence type="ECO:0000256" key="2">
    <source>
        <dbReference type="ARBA" id="ARBA00022605"/>
    </source>
</evidence>
<dbReference type="Pfam" id="PF01472">
    <property type="entry name" value="PUA"/>
    <property type="match status" value="1"/>
</dbReference>
<evidence type="ECO:0000256" key="5">
    <source>
        <dbReference type="ARBA" id="ARBA00022741"/>
    </source>
</evidence>
<dbReference type="PIRSF" id="PIRSF000729">
    <property type="entry name" value="GK"/>
    <property type="match status" value="1"/>
</dbReference>
<comment type="caution">
    <text evidence="10">The sequence shown here is derived from an EMBL/GenBank/DDBJ whole genome shotgun (WGS) entry which is preliminary data.</text>
</comment>
<dbReference type="GO" id="GO:0005829">
    <property type="term" value="C:cytosol"/>
    <property type="evidence" value="ECO:0007669"/>
    <property type="project" value="TreeGrafter"/>
</dbReference>
<keyword evidence="6 8" id="KW-0418">Kinase</keyword>
<keyword evidence="5 8" id="KW-0547">Nucleotide-binding</keyword>
<comment type="function">
    <text evidence="8">Catalyzes the transfer of a phosphate group to glutamate to form L-glutamate 5-phosphate.</text>
</comment>
<dbReference type="GO" id="GO:0003723">
    <property type="term" value="F:RNA binding"/>
    <property type="evidence" value="ECO:0007669"/>
    <property type="project" value="InterPro"/>
</dbReference>
<protein>
    <recommendedName>
        <fullName evidence="8">Glutamate 5-kinase</fullName>
        <ecNumber evidence="8">2.7.2.11</ecNumber>
    </recommendedName>
    <alternativeName>
        <fullName evidence="8">Gamma-glutamyl kinase</fullName>
        <shortName evidence="8">GK</shortName>
    </alternativeName>
</protein>
<dbReference type="FunFam" id="3.40.1160.10:FF:000018">
    <property type="entry name" value="Glutamate 5-kinase"/>
    <property type="match status" value="1"/>
</dbReference>
<dbReference type="GO" id="GO:0005524">
    <property type="term" value="F:ATP binding"/>
    <property type="evidence" value="ECO:0007669"/>
    <property type="project" value="UniProtKB-KW"/>
</dbReference>
<evidence type="ECO:0000256" key="1">
    <source>
        <dbReference type="ARBA" id="ARBA00022490"/>
    </source>
</evidence>
<dbReference type="InterPro" id="IPR036974">
    <property type="entry name" value="PUA_sf"/>
</dbReference>
<dbReference type="EC" id="2.7.2.11" evidence="8"/>
<evidence type="ECO:0000259" key="9">
    <source>
        <dbReference type="SMART" id="SM00359"/>
    </source>
</evidence>
<evidence type="ECO:0000256" key="6">
    <source>
        <dbReference type="ARBA" id="ARBA00022777"/>
    </source>
</evidence>
<dbReference type="InterPro" id="IPR015947">
    <property type="entry name" value="PUA-like_sf"/>
</dbReference>
<dbReference type="HAMAP" id="MF_00456">
    <property type="entry name" value="ProB"/>
    <property type="match status" value="1"/>
</dbReference>
<dbReference type="NCBIfam" id="TIGR01027">
    <property type="entry name" value="proB"/>
    <property type="match status" value="1"/>
</dbReference>
<dbReference type="InterPro" id="IPR001048">
    <property type="entry name" value="Asp/Glu/Uridylate_kinase"/>
</dbReference>
<dbReference type="Proteomes" id="UP000679179">
    <property type="component" value="Unassembled WGS sequence"/>
</dbReference>
<organism evidence="10 11">
    <name type="scientific">Clostridium polyendosporum</name>
    <dbReference type="NCBI Taxonomy" id="69208"/>
    <lineage>
        <taxon>Bacteria</taxon>
        <taxon>Bacillati</taxon>
        <taxon>Bacillota</taxon>
        <taxon>Clostridia</taxon>
        <taxon>Eubacteriales</taxon>
        <taxon>Clostridiaceae</taxon>
        <taxon>Clostridium</taxon>
    </lineage>
</organism>
<evidence type="ECO:0000313" key="11">
    <source>
        <dbReference type="Proteomes" id="UP000679179"/>
    </source>
</evidence>
<dbReference type="InterPro" id="IPR005715">
    <property type="entry name" value="Glu_5kinase/COase_Synthase"/>
</dbReference>
<dbReference type="EMBL" id="BOPZ01000026">
    <property type="protein sequence ID" value="GIM30060.1"/>
    <property type="molecule type" value="Genomic_DNA"/>
</dbReference>
<dbReference type="SUPFAM" id="SSF88697">
    <property type="entry name" value="PUA domain-like"/>
    <property type="match status" value="1"/>
</dbReference>
<comment type="similarity">
    <text evidence="8">Belongs to the glutamate 5-kinase family.</text>
</comment>
<comment type="pathway">
    <text evidence="8">Amino-acid biosynthesis; L-proline biosynthesis; L-glutamate 5-semialdehyde from L-glutamate: step 1/2.</text>
</comment>
<feature type="binding site" evidence="8">
    <location>
        <position position="152"/>
    </location>
    <ligand>
        <name>substrate</name>
    </ligand>
</feature>
<dbReference type="AlphaFoldDB" id="A0A919VH59"/>
<evidence type="ECO:0000256" key="3">
    <source>
        <dbReference type="ARBA" id="ARBA00022650"/>
    </source>
</evidence>
<dbReference type="Gene3D" id="3.40.1160.10">
    <property type="entry name" value="Acetylglutamate kinase-like"/>
    <property type="match status" value="1"/>
</dbReference>
<dbReference type="PROSITE" id="PS50890">
    <property type="entry name" value="PUA"/>
    <property type="match status" value="1"/>
</dbReference>
<proteinExistence type="inferred from homology"/>
<keyword evidence="1 8" id="KW-0963">Cytoplasm</keyword>
<keyword evidence="7 8" id="KW-0067">ATP-binding</keyword>
<accession>A0A919VH59</accession>
<comment type="subcellular location">
    <subcellularLocation>
        <location evidence="8">Cytoplasm</location>
    </subcellularLocation>
</comment>
<keyword evidence="3 8" id="KW-0641">Proline biosynthesis</keyword>
<dbReference type="InterPro" id="IPR001057">
    <property type="entry name" value="Glu/AcGlu_kinase"/>
</dbReference>
<dbReference type="InterPro" id="IPR041739">
    <property type="entry name" value="G5K_ProB"/>
</dbReference>
<evidence type="ECO:0000256" key="8">
    <source>
        <dbReference type="HAMAP-Rule" id="MF_00456"/>
    </source>
</evidence>
<feature type="binding site" evidence="8">
    <location>
        <position position="53"/>
    </location>
    <ligand>
        <name>substrate</name>
    </ligand>
</feature>
<dbReference type="GO" id="GO:0004349">
    <property type="term" value="F:glutamate 5-kinase activity"/>
    <property type="evidence" value="ECO:0007669"/>
    <property type="project" value="UniProtKB-UniRule"/>
</dbReference>
<feature type="binding site" evidence="8">
    <location>
        <begin position="172"/>
        <end position="173"/>
    </location>
    <ligand>
        <name>ATP</name>
        <dbReference type="ChEBI" id="CHEBI:30616"/>
    </ligand>
</feature>
<dbReference type="PRINTS" id="PR00474">
    <property type="entry name" value="GLU5KINASE"/>
</dbReference>
<dbReference type="InterPro" id="IPR002478">
    <property type="entry name" value="PUA"/>
</dbReference>
<feature type="binding site" evidence="8">
    <location>
        <position position="140"/>
    </location>
    <ligand>
        <name>substrate</name>
    </ligand>
</feature>
<dbReference type="CDD" id="cd04242">
    <property type="entry name" value="AAK_G5K_ProB"/>
    <property type="match status" value="1"/>
</dbReference>
<dbReference type="CDD" id="cd21157">
    <property type="entry name" value="PUA_G5K"/>
    <property type="match status" value="1"/>
</dbReference>
<feature type="domain" description="PUA" evidence="9">
    <location>
        <begin position="280"/>
        <end position="362"/>
    </location>
</feature>
<keyword evidence="11" id="KW-1185">Reference proteome</keyword>
<dbReference type="PANTHER" id="PTHR43654:SF1">
    <property type="entry name" value="ISOPENTENYL PHOSPHATE KINASE"/>
    <property type="match status" value="1"/>
</dbReference>
<keyword evidence="4 8" id="KW-0808">Transferase</keyword>
<reference evidence="10" key="1">
    <citation type="submission" date="2021-03" db="EMBL/GenBank/DDBJ databases">
        <title>Taxonomic study of Clostridium polyendosporum from meadow-gley soil under rice.</title>
        <authorList>
            <person name="Kobayashi H."/>
            <person name="Tanizawa Y."/>
            <person name="Yagura M."/>
        </authorList>
    </citation>
    <scope>NUCLEOTIDE SEQUENCE</scope>
    <source>
        <strain evidence="10">JCM 30710</strain>
    </source>
</reference>
<name>A0A919VH59_9CLOT</name>
<dbReference type="InterPro" id="IPR011529">
    <property type="entry name" value="Glu_5kinase"/>
</dbReference>
<evidence type="ECO:0000313" key="10">
    <source>
        <dbReference type="EMBL" id="GIM30060.1"/>
    </source>
</evidence>
<dbReference type="SMART" id="SM00359">
    <property type="entry name" value="PUA"/>
    <property type="match status" value="1"/>
</dbReference>